<sequence>MFYARVVPRFWRAPSARVFLSRSISTVRPQASVFRPALAARHPRLAARFSTTFSRAEKLGQVDEELALKLQTEIDLEKSKEDEAEYPLSVKEYLETSQFEVIDKPGEQDVQLVRKFGDETIRVEFSISDLTSVTNEGLNEDALYDEPSEEGDPGTSPSHPRGAQSRAARGEGRTPATSDLDDDEYDDEPEPGFPARVNVTIEKRNSGVLQIEAIAQDGMVVIDNVFYHKSGKLATARTAEADWERRAVYAGPPFGNLDEDLQVLLERYLDERGINTALALFVPDYIDYKEQREYVQWLESKCGVLSGFFVGRSRPDAQGKPSGQTCPVEAFELWLVLIASGSCGCQSIIQLPLMHLLNYQRILGSRKIGVADVILKYLLLFGGEWQFCLCRLNESGSEPWTQSRASMMDEGGKYLVRIGGSNGWLSQEHGSFLQCDCESQALVTGEGGEHTSNLKLSKAQRPSIRLQKFGWTRAFRA</sequence>
<evidence type="ECO:0000313" key="2">
    <source>
        <dbReference type="EMBL" id="CUS10438.1"/>
    </source>
</evidence>
<reference evidence="2" key="1">
    <citation type="submission" date="2015-10" db="EMBL/GenBank/DDBJ databases">
        <authorList>
            <person name="Regsiter A."/>
            <person name="william w."/>
        </authorList>
    </citation>
    <scope>NUCLEOTIDE SEQUENCE</scope>
    <source>
        <strain evidence="2">Montdore</strain>
    </source>
</reference>
<dbReference type="PANTHER" id="PTHR10826:SF1">
    <property type="entry name" value="COMPLEMENT COMPONENT 1 Q SUBCOMPONENT-BINDING PROTEIN, MITOCHONDRIAL"/>
    <property type="match status" value="1"/>
</dbReference>
<dbReference type="AlphaFoldDB" id="A0A292PUX2"/>
<dbReference type="InterPro" id="IPR003428">
    <property type="entry name" value="MAM33"/>
</dbReference>
<evidence type="ECO:0008006" key="4">
    <source>
        <dbReference type="Google" id="ProtNLM"/>
    </source>
</evidence>
<evidence type="ECO:0000256" key="1">
    <source>
        <dbReference type="SAM" id="MobiDB-lite"/>
    </source>
</evidence>
<feature type="compositionally biased region" description="Acidic residues" evidence="1">
    <location>
        <begin position="179"/>
        <end position="190"/>
    </location>
</feature>
<dbReference type="Pfam" id="PF02330">
    <property type="entry name" value="MAM33"/>
    <property type="match status" value="1"/>
</dbReference>
<name>A0A292PUX2_9PEZI</name>
<feature type="region of interest" description="Disordered" evidence="1">
    <location>
        <begin position="143"/>
        <end position="197"/>
    </location>
</feature>
<feature type="compositionally biased region" description="Acidic residues" evidence="1">
    <location>
        <begin position="143"/>
        <end position="152"/>
    </location>
</feature>
<dbReference type="SUPFAM" id="SSF54529">
    <property type="entry name" value="Mitochondrial glycoprotein MAM33-like"/>
    <property type="match status" value="1"/>
</dbReference>
<accession>A0A292PUX2</accession>
<gene>
    <name evidence="2" type="ORF">GSTUAT00005519001</name>
</gene>
<keyword evidence="3" id="KW-1185">Reference proteome</keyword>
<proteinExistence type="predicted"/>
<dbReference type="Proteomes" id="UP001412239">
    <property type="component" value="Unassembled WGS sequence"/>
</dbReference>
<dbReference type="PANTHER" id="PTHR10826">
    <property type="entry name" value="COMPLEMENT COMPONENT 1"/>
    <property type="match status" value="1"/>
</dbReference>
<dbReference type="InterPro" id="IPR036561">
    <property type="entry name" value="MAM33_sf"/>
</dbReference>
<organism evidence="2 3">
    <name type="scientific">Tuber aestivum</name>
    <name type="common">summer truffle</name>
    <dbReference type="NCBI Taxonomy" id="59557"/>
    <lineage>
        <taxon>Eukaryota</taxon>
        <taxon>Fungi</taxon>
        <taxon>Dikarya</taxon>
        <taxon>Ascomycota</taxon>
        <taxon>Pezizomycotina</taxon>
        <taxon>Pezizomycetes</taxon>
        <taxon>Pezizales</taxon>
        <taxon>Tuberaceae</taxon>
        <taxon>Tuber</taxon>
    </lineage>
</organism>
<dbReference type="Gene3D" id="3.10.280.10">
    <property type="entry name" value="Mitochondrial glycoprotein"/>
    <property type="match status" value="1"/>
</dbReference>
<evidence type="ECO:0000313" key="3">
    <source>
        <dbReference type="Proteomes" id="UP001412239"/>
    </source>
</evidence>
<dbReference type="GO" id="GO:0005759">
    <property type="term" value="C:mitochondrial matrix"/>
    <property type="evidence" value="ECO:0007669"/>
    <property type="project" value="InterPro"/>
</dbReference>
<dbReference type="GO" id="GO:0042256">
    <property type="term" value="P:cytosolic ribosome assembly"/>
    <property type="evidence" value="ECO:0007669"/>
    <property type="project" value="TreeGrafter"/>
</dbReference>
<dbReference type="EMBL" id="LN891048">
    <property type="protein sequence ID" value="CUS10438.1"/>
    <property type="molecule type" value="Genomic_DNA"/>
</dbReference>
<protein>
    <recommendedName>
        <fullName evidence="4">Mitochondrial glyco protein</fullName>
    </recommendedName>
</protein>